<evidence type="ECO:0000256" key="8">
    <source>
        <dbReference type="ARBA" id="ARBA00050527"/>
    </source>
</evidence>
<gene>
    <name evidence="11" type="ORF">PFLUV_G00120380</name>
</gene>
<dbReference type="FunFam" id="3.30.30.30:FF:000003">
    <property type="entry name" value="Heat shock protein 9"/>
    <property type="match status" value="1"/>
</dbReference>
<feature type="region of interest" description="Disordered" evidence="10">
    <location>
        <begin position="688"/>
        <end position="711"/>
    </location>
</feature>
<comment type="catalytic activity">
    <reaction evidence="8">
        <text>ATP + H2O = ADP + phosphate + H(+)</text>
        <dbReference type="Rhea" id="RHEA:13065"/>
        <dbReference type="ChEBI" id="CHEBI:15377"/>
        <dbReference type="ChEBI" id="CHEBI:15378"/>
        <dbReference type="ChEBI" id="CHEBI:30616"/>
        <dbReference type="ChEBI" id="CHEBI:43474"/>
        <dbReference type="ChEBI" id="CHEBI:456216"/>
        <dbReference type="EC" id="3.6.4.10"/>
    </reaction>
    <physiologicalReaction direction="left-to-right" evidence="8">
        <dbReference type="Rhea" id="RHEA:13066"/>
    </physiologicalReaction>
</comment>
<dbReference type="Gene3D" id="3.30.30.30">
    <property type="match status" value="1"/>
</dbReference>
<dbReference type="Proteomes" id="UP000465112">
    <property type="component" value="Chromosome 10"/>
</dbReference>
<dbReference type="CDD" id="cd11733">
    <property type="entry name" value="ASKHA_NBD_HSP70_HSPA9"/>
    <property type="match status" value="1"/>
</dbReference>
<dbReference type="Gene3D" id="3.90.640.10">
    <property type="entry name" value="Actin, Chain A, domain 4"/>
    <property type="match status" value="1"/>
</dbReference>
<evidence type="ECO:0000256" key="5">
    <source>
        <dbReference type="ARBA" id="ARBA00022840"/>
    </source>
</evidence>
<evidence type="ECO:0000256" key="7">
    <source>
        <dbReference type="ARBA" id="ARBA00031419"/>
    </source>
</evidence>
<dbReference type="PRINTS" id="PR00301">
    <property type="entry name" value="HEATSHOCK70"/>
</dbReference>
<dbReference type="PROSITE" id="PS00297">
    <property type="entry name" value="HSP70_1"/>
    <property type="match status" value="1"/>
</dbReference>
<dbReference type="HAMAP" id="MF_00332">
    <property type="entry name" value="DnaK"/>
    <property type="match status" value="1"/>
</dbReference>
<dbReference type="GO" id="GO:0051082">
    <property type="term" value="F:unfolded protein binding"/>
    <property type="evidence" value="ECO:0007669"/>
    <property type="project" value="InterPro"/>
</dbReference>
<name>A0A6A5E6J3_PERFL</name>
<dbReference type="InterPro" id="IPR013126">
    <property type="entry name" value="Hsp_70_fam"/>
</dbReference>
<dbReference type="PROSITE" id="PS00329">
    <property type="entry name" value="HSP70_2"/>
    <property type="match status" value="1"/>
</dbReference>
<dbReference type="EC" id="3.6.4.10" evidence="2"/>
<dbReference type="GO" id="GO:0140662">
    <property type="term" value="F:ATP-dependent protein folding chaperone"/>
    <property type="evidence" value="ECO:0007669"/>
    <property type="project" value="InterPro"/>
</dbReference>
<evidence type="ECO:0000256" key="9">
    <source>
        <dbReference type="RuleBase" id="RU003322"/>
    </source>
</evidence>
<keyword evidence="12" id="KW-1185">Reference proteome</keyword>
<evidence type="ECO:0000313" key="11">
    <source>
        <dbReference type="EMBL" id="KAF1384451.1"/>
    </source>
</evidence>
<comment type="caution">
    <text evidence="11">The sequence shown here is derived from an EMBL/GenBank/DDBJ whole genome shotgun (WGS) entry which is preliminary data.</text>
</comment>
<dbReference type="FunFam" id="3.90.640.10:FF:000003">
    <property type="entry name" value="Molecular chaperone DnaK"/>
    <property type="match status" value="1"/>
</dbReference>
<dbReference type="FunFam" id="3.30.420.40:FF:000020">
    <property type="entry name" value="Chaperone protein HscA homolog"/>
    <property type="match status" value="1"/>
</dbReference>
<evidence type="ECO:0000256" key="2">
    <source>
        <dbReference type="ARBA" id="ARBA00012554"/>
    </source>
</evidence>
<proteinExistence type="inferred from homology"/>
<dbReference type="Gene3D" id="1.20.1270.10">
    <property type="match status" value="1"/>
</dbReference>
<dbReference type="InterPro" id="IPR029047">
    <property type="entry name" value="HSP70_peptide-bd_sf"/>
</dbReference>
<keyword evidence="4 9" id="KW-0547">Nucleotide-binding</keyword>
<dbReference type="SUPFAM" id="SSF53067">
    <property type="entry name" value="Actin-like ATPase domain"/>
    <property type="match status" value="2"/>
</dbReference>
<dbReference type="FunFam" id="1.20.1270.10:FF:000011">
    <property type="entry name" value="stress-70 protein, mitochondrial isoform X1"/>
    <property type="match status" value="1"/>
</dbReference>
<dbReference type="InterPro" id="IPR043129">
    <property type="entry name" value="ATPase_NBD"/>
</dbReference>
<dbReference type="Pfam" id="PF00012">
    <property type="entry name" value="HSP70"/>
    <property type="match status" value="2"/>
</dbReference>
<evidence type="ECO:0000256" key="10">
    <source>
        <dbReference type="SAM" id="MobiDB-lite"/>
    </source>
</evidence>
<keyword evidence="5 9" id="KW-0067">ATP-binding</keyword>
<dbReference type="FunFam" id="3.30.420.40:FF:000004">
    <property type="entry name" value="Molecular chaperone DnaK"/>
    <property type="match status" value="1"/>
</dbReference>
<dbReference type="NCBIfam" id="NF001413">
    <property type="entry name" value="PRK00290.1"/>
    <property type="match status" value="1"/>
</dbReference>
<dbReference type="InterPro" id="IPR029048">
    <property type="entry name" value="HSP70_C_sf"/>
</dbReference>
<dbReference type="AlphaFoldDB" id="A0A6A5E6J3"/>
<dbReference type="InterPro" id="IPR012725">
    <property type="entry name" value="Chaperone_DnaK"/>
</dbReference>
<organism evidence="11 12">
    <name type="scientific">Perca fluviatilis</name>
    <name type="common">European perch</name>
    <dbReference type="NCBI Taxonomy" id="8168"/>
    <lineage>
        <taxon>Eukaryota</taxon>
        <taxon>Metazoa</taxon>
        <taxon>Chordata</taxon>
        <taxon>Craniata</taxon>
        <taxon>Vertebrata</taxon>
        <taxon>Euteleostomi</taxon>
        <taxon>Actinopterygii</taxon>
        <taxon>Neopterygii</taxon>
        <taxon>Teleostei</taxon>
        <taxon>Neoteleostei</taxon>
        <taxon>Acanthomorphata</taxon>
        <taxon>Eupercaria</taxon>
        <taxon>Perciformes</taxon>
        <taxon>Percoidei</taxon>
        <taxon>Percidae</taxon>
        <taxon>Percinae</taxon>
        <taxon>Perca</taxon>
    </lineage>
</organism>
<evidence type="ECO:0000256" key="1">
    <source>
        <dbReference type="ARBA" id="ARBA00007381"/>
    </source>
</evidence>
<dbReference type="PANTHER" id="PTHR19375">
    <property type="entry name" value="HEAT SHOCK PROTEIN 70KDA"/>
    <property type="match status" value="1"/>
</dbReference>
<dbReference type="PROSITE" id="PS01036">
    <property type="entry name" value="HSP70_3"/>
    <property type="match status" value="1"/>
</dbReference>
<reference evidence="11 12" key="1">
    <citation type="submission" date="2019-06" db="EMBL/GenBank/DDBJ databases">
        <title>A chromosome-scale genome assembly of the European perch, Perca fluviatilis.</title>
        <authorList>
            <person name="Roques C."/>
            <person name="Zahm M."/>
            <person name="Cabau C."/>
            <person name="Klopp C."/>
            <person name="Bouchez O."/>
            <person name="Donnadieu C."/>
            <person name="Kuhl H."/>
            <person name="Gislard M."/>
            <person name="Guendouz S."/>
            <person name="Journot L."/>
            <person name="Haffray P."/>
            <person name="Bestin A."/>
            <person name="Morvezen R."/>
            <person name="Feron R."/>
            <person name="Wen M."/>
            <person name="Jouanno E."/>
            <person name="Herpin A."/>
            <person name="Schartl M."/>
            <person name="Postlethwait J."/>
            <person name="Schaerlinger B."/>
            <person name="Chardard D."/>
            <person name="Lecocq T."/>
            <person name="Poncet C."/>
            <person name="Jaffrelo L."/>
            <person name="Lampietro C."/>
            <person name="Guiguen Y."/>
        </authorList>
    </citation>
    <scope>NUCLEOTIDE SEQUENCE [LARGE SCALE GENOMIC DNA]</scope>
    <source>
        <tissue evidence="11">Blood</tissue>
    </source>
</reference>
<comment type="similarity">
    <text evidence="1 9">Belongs to the heat shock protein 70 family.</text>
</comment>
<dbReference type="GO" id="GO:0005524">
    <property type="term" value="F:ATP binding"/>
    <property type="evidence" value="ECO:0007669"/>
    <property type="project" value="UniProtKB-KW"/>
</dbReference>
<evidence type="ECO:0000256" key="6">
    <source>
        <dbReference type="ARBA" id="ARBA00030055"/>
    </source>
</evidence>
<dbReference type="Gene3D" id="2.60.34.10">
    <property type="entry name" value="Substrate Binding Domain Of DNAk, Chain A, domain 1"/>
    <property type="match status" value="1"/>
</dbReference>
<sequence>MLGVARSVSRTLTPTRTCVTRNVSSMLKKACWSGGVQPDALRALSRREYASEAIKGSVIGIDLGTTNSCVAVMEGKQAKVLENAEGARTTPSVIAFTADGERLVGMPAKRQSVTNPQNTLFATKRLIGRRFEDPEVQKDLKNVPFKIVRASNGDAWVEAHGKMYSPSQAGAFVLMKMKETAENYLGTKVKNAVVTVPAYFNDSQRQATKDAGQIAGLNVLRVINEPTAAALAYGLEKTQDKIIAVYDLGGGTFDISVLEIQKGVFEVKSTNGDTFLGGEDFDHHLLQHIVKEFKRESGVDLLKDNMALQRVREAAEKAKCELSSSLQTDINLPYLTMDASGPKHLNMKLTRSQFEGIVADLIRRTVAPCQKALQDAEVSKGDIGEVLLVGGMSRMPKVQQTVQDLFGRAPSKSVNPDEAVAIGAAIQGGVLAGDVTDVLLLDVTPLSLGIETLGGVFTKLINRNTTIPTKKSQVLNPEARTVCLCVCVKAVSGCKGVLLFPRVFSTAADGQTQVEIKVCQGEREMAADNKVLGQFTLVGIPPAPRGVPQVEVTFDIDANGIVHVSAKDKGTGREQQIVIQSSGGLSKDDIENMIKNAEKYAEEDRRRKDRVEAVNMAEGIVHDTESKMEEFKDQLPADECTKLKEEISKVRDLLANKDSETGENIKQAATTLQQASLKLFEMAYKKMAAERDGSGGGGSSSSEGEKKEGQQ</sequence>
<dbReference type="EMBL" id="VHII01000010">
    <property type="protein sequence ID" value="KAF1384451.1"/>
    <property type="molecule type" value="Genomic_DNA"/>
</dbReference>
<dbReference type="Gene3D" id="3.30.420.40">
    <property type="match status" value="2"/>
</dbReference>
<evidence type="ECO:0000256" key="3">
    <source>
        <dbReference type="ARBA" id="ARBA00019355"/>
    </source>
</evidence>
<dbReference type="SUPFAM" id="SSF100920">
    <property type="entry name" value="Heat shock protein 70kD (HSP70), peptide-binding domain"/>
    <property type="match status" value="2"/>
</dbReference>
<protein>
    <recommendedName>
        <fullName evidence="3">Stress-70 protein, mitochondrial</fullName>
        <ecNumber evidence="2">3.6.4.10</ecNumber>
    </recommendedName>
    <alternativeName>
        <fullName evidence="7">75 kDa glucose-regulated protein</fullName>
    </alternativeName>
    <alternativeName>
        <fullName evidence="6">Heat shock 70 kDa protein 9</fullName>
    </alternativeName>
</protein>
<evidence type="ECO:0000313" key="12">
    <source>
        <dbReference type="Proteomes" id="UP000465112"/>
    </source>
</evidence>
<accession>A0A6A5E6J3</accession>
<evidence type="ECO:0000256" key="4">
    <source>
        <dbReference type="ARBA" id="ARBA00022741"/>
    </source>
</evidence>
<dbReference type="InterPro" id="IPR018181">
    <property type="entry name" value="Heat_shock_70_CS"/>
</dbReference>